<gene>
    <name evidence="1" type="ORF">SCHPADRAFT_906683</name>
</gene>
<evidence type="ECO:0000313" key="2">
    <source>
        <dbReference type="Proteomes" id="UP000053477"/>
    </source>
</evidence>
<proteinExistence type="predicted"/>
<organism evidence="1 2">
    <name type="scientific">Schizopora paradoxa</name>
    <dbReference type="NCBI Taxonomy" id="27342"/>
    <lineage>
        <taxon>Eukaryota</taxon>
        <taxon>Fungi</taxon>
        <taxon>Dikarya</taxon>
        <taxon>Basidiomycota</taxon>
        <taxon>Agaricomycotina</taxon>
        <taxon>Agaricomycetes</taxon>
        <taxon>Hymenochaetales</taxon>
        <taxon>Schizoporaceae</taxon>
        <taxon>Schizopora</taxon>
    </lineage>
</organism>
<reference evidence="1 2" key="1">
    <citation type="submission" date="2015-04" db="EMBL/GenBank/DDBJ databases">
        <title>Complete genome sequence of Schizopora paradoxa KUC8140, a cosmopolitan wood degrader in East Asia.</title>
        <authorList>
            <consortium name="DOE Joint Genome Institute"/>
            <person name="Min B."/>
            <person name="Park H."/>
            <person name="Jang Y."/>
            <person name="Kim J.-J."/>
            <person name="Kim K.H."/>
            <person name="Pangilinan J."/>
            <person name="Lipzen A."/>
            <person name="Riley R."/>
            <person name="Grigoriev I.V."/>
            <person name="Spatafora J.W."/>
            <person name="Choi I.-G."/>
        </authorList>
    </citation>
    <scope>NUCLEOTIDE SEQUENCE [LARGE SCALE GENOMIC DNA]</scope>
    <source>
        <strain evidence="1 2">KUC8140</strain>
    </source>
</reference>
<dbReference type="Proteomes" id="UP000053477">
    <property type="component" value="Unassembled WGS sequence"/>
</dbReference>
<accession>A0A0H2RFR2</accession>
<sequence>MCDPTWIYGLPLDLGSIFEYAREKAPECFIEGRRSTTAVQVVEKYQRILHTPMTMEMGYDVFDEALEPVLVLVLHEEDFDYSELKLEDENLLRKELAIEEKGKWYR</sequence>
<dbReference type="InParanoid" id="A0A0H2RFR2"/>
<name>A0A0H2RFR2_9AGAM</name>
<evidence type="ECO:0000313" key="1">
    <source>
        <dbReference type="EMBL" id="KLO10649.1"/>
    </source>
</evidence>
<protein>
    <submittedName>
        <fullName evidence="1">Uncharacterized protein</fullName>
    </submittedName>
</protein>
<dbReference type="EMBL" id="KQ086020">
    <property type="protein sequence ID" value="KLO10649.1"/>
    <property type="molecule type" value="Genomic_DNA"/>
</dbReference>
<dbReference type="AlphaFoldDB" id="A0A0H2RFR2"/>
<keyword evidence="2" id="KW-1185">Reference proteome</keyword>